<name>D8PFQ9_9BACT</name>
<accession>D8PFQ9</accession>
<evidence type="ECO:0000313" key="2">
    <source>
        <dbReference type="EMBL" id="CBK42096.1"/>
    </source>
</evidence>
<sequence>MRHGEPLSDARTPLADFFRILLVAFLLFSGIPDTCLSRRWLFYPLRSFKYPSQKLLLC</sequence>
<keyword evidence="1" id="KW-0472">Membrane</keyword>
<feature type="transmembrane region" description="Helical" evidence="1">
    <location>
        <begin position="17"/>
        <end position="36"/>
    </location>
</feature>
<keyword evidence="1" id="KW-0812">Transmembrane</keyword>
<organism evidence="2 3">
    <name type="scientific">Nitrospira defluvii</name>
    <dbReference type="NCBI Taxonomy" id="330214"/>
    <lineage>
        <taxon>Bacteria</taxon>
        <taxon>Pseudomonadati</taxon>
        <taxon>Nitrospirota</taxon>
        <taxon>Nitrospiria</taxon>
        <taxon>Nitrospirales</taxon>
        <taxon>Nitrospiraceae</taxon>
        <taxon>Nitrospira</taxon>
    </lineage>
</organism>
<gene>
    <name evidence="2" type="ORF">NIDE2384</name>
</gene>
<proteinExistence type="predicted"/>
<dbReference type="KEGG" id="nde:NIDE2384"/>
<evidence type="ECO:0000313" key="3">
    <source>
        <dbReference type="Proteomes" id="UP000001660"/>
    </source>
</evidence>
<dbReference type="STRING" id="330214.NIDE2384"/>
<evidence type="ECO:0000256" key="1">
    <source>
        <dbReference type="SAM" id="Phobius"/>
    </source>
</evidence>
<dbReference type="Proteomes" id="UP000001660">
    <property type="component" value="Chromosome"/>
</dbReference>
<dbReference type="AlphaFoldDB" id="D8PFQ9"/>
<dbReference type="EMBL" id="FP929003">
    <property type="protein sequence ID" value="CBK42096.1"/>
    <property type="molecule type" value="Genomic_DNA"/>
</dbReference>
<reference evidence="2 3" key="1">
    <citation type="journal article" date="2010" name="Proc. Natl. Acad. Sci. U.S.A.">
        <title>A Nitrospira metagenome illuminates the physiology and evolution of globally important nitrite-oxidizing bacteria.</title>
        <authorList>
            <person name="Lucker S."/>
            <person name="Wagner M."/>
            <person name="Maixner F."/>
            <person name="Pelletier E."/>
            <person name="Koch H."/>
            <person name="Vacherie B."/>
            <person name="Rattei T."/>
            <person name="Sinninghe Damste J."/>
            <person name="Spieck E."/>
            <person name="Le Paslier D."/>
            <person name="Daims H."/>
        </authorList>
    </citation>
    <scope>NUCLEOTIDE SEQUENCE [LARGE SCALE GENOMIC DNA]</scope>
</reference>
<keyword evidence="1" id="KW-1133">Transmembrane helix</keyword>
<protein>
    <submittedName>
        <fullName evidence="2">Uncharacterized protein</fullName>
    </submittedName>
</protein>
<dbReference type="HOGENOM" id="CLU_2970880_0_0_0"/>
<keyword evidence="3" id="KW-1185">Reference proteome</keyword>